<evidence type="ECO:0000313" key="14">
    <source>
        <dbReference type="EMBL" id="KAF5349518.1"/>
    </source>
</evidence>
<keyword evidence="11" id="KW-0503">Monooxygenase</keyword>
<dbReference type="GO" id="GO:0005506">
    <property type="term" value="F:iron ion binding"/>
    <property type="evidence" value="ECO:0007669"/>
    <property type="project" value="InterPro"/>
</dbReference>
<dbReference type="GO" id="GO:0016705">
    <property type="term" value="F:oxidoreductase activity, acting on paired donors, with incorporation or reduction of molecular oxygen"/>
    <property type="evidence" value="ECO:0007669"/>
    <property type="project" value="InterPro"/>
</dbReference>
<dbReference type="PRINTS" id="PR00465">
    <property type="entry name" value="EP450IV"/>
</dbReference>
<dbReference type="GO" id="GO:0004497">
    <property type="term" value="F:monooxygenase activity"/>
    <property type="evidence" value="ECO:0007669"/>
    <property type="project" value="UniProtKB-KW"/>
</dbReference>
<evidence type="ECO:0000256" key="4">
    <source>
        <dbReference type="ARBA" id="ARBA00010617"/>
    </source>
</evidence>
<feature type="binding site" description="axial binding residue" evidence="13">
    <location>
        <position position="497"/>
    </location>
    <ligand>
        <name>heme</name>
        <dbReference type="ChEBI" id="CHEBI:30413"/>
    </ligand>
    <ligandPart>
        <name>Fe</name>
        <dbReference type="ChEBI" id="CHEBI:18248"/>
    </ligandPart>
</feature>
<dbReference type="InterPro" id="IPR002403">
    <property type="entry name" value="Cyt_P450_E_grp-IV"/>
</dbReference>
<name>A0A8H5CXR0_9AGAR</name>
<keyword evidence="6" id="KW-0812">Transmembrane</keyword>
<comment type="similarity">
    <text evidence="4">Belongs to the cytochrome P450 family.</text>
</comment>
<dbReference type="PANTHER" id="PTHR24305">
    <property type="entry name" value="CYTOCHROME P450"/>
    <property type="match status" value="1"/>
</dbReference>
<evidence type="ECO:0000256" key="12">
    <source>
        <dbReference type="ARBA" id="ARBA00023136"/>
    </source>
</evidence>
<evidence type="ECO:0000256" key="3">
    <source>
        <dbReference type="ARBA" id="ARBA00004721"/>
    </source>
</evidence>
<dbReference type="GO" id="GO:0020037">
    <property type="term" value="F:heme binding"/>
    <property type="evidence" value="ECO:0007669"/>
    <property type="project" value="InterPro"/>
</dbReference>
<keyword evidence="15" id="KW-1185">Reference proteome</keyword>
<dbReference type="GO" id="GO:0016020">
    <property type="term" value="C:membrane"/>
    <property type="evidence" value="ECO:0007669"/>
    <property type="project" value="UniProtKB-SubCell"/>
</dbReference>
<dbReference type="InterPro" id="IPR050121">
    <property type="entry name" value="Cytochrome_P450_monoxygenase"/>
</dbReference>
<organism evidence="14 15">
    <name type="scientific">Leucocoprinus leucothites</name>
    <dbReference type="NCBI Taxonomy" id="201217"/>
    <lineage>
        <taxon>Eukaryota</taxon>
        <taxon>Fungi</taxon>
        <taxon>Dikarya</taxon>
        <taxon>Basidiomycota</taxon>
        <taxon>Agaricomycotina</taxon>
        <taxon>Agaricomycetes</taxon>
        <taxon>Agaricomycetidae</taxon>
        <taxon>Agaricales</taxon>
        <taxon>Agaricineae</taxon>
        <taxon>Agaricaceae</taxon>
        <taxon>Leucocoprinus</taxon>
    </lineage>
</organism>
<dbReference type="OrthoDB" id="1470350at2759"/>
<evidence type="ECO:0000256" key="6">
    <source>
        <dbReference type="ARBA" id="ARBA00022692"/>
    </source>
</evidence>
<evidence type="ECO:0000256" key="9">
    <source>
        <dbReference type="ARBA" id="ARBA00023002"/>
    </source>
</evidence>
<dbReference type="InterPro" id="IPR036396">
    <property type="entry name" value="Cyt_P450_sf"/>
</dbReference>
<dbReference type="InterPro" id="IPR001128">
    <property type="entry name" value="Cyt_P450"/>
</dbReference>
<dbReference type="AlphaFoldDB" id="A0A8H5CXR0"/>
<comment type="subcellular location">
    <subcellularLocation>
        <location evidence="2">Membrane</location>
    </subcellularLocation>
</comment>
<keyword evidence="10 13" id="KW-0408">Iron</keyword>
<protein>
    <recommendedName>
        <fullName evidence="16">Cytochrome P450</fullName>
    </recommendedName>
</protein>
<comment type="caution">
    <text evidence="14">The sequence shown here is derived from an EMBL/GenBank/DDBJ whole genome shotgun (WGS) entry which is preliminary data.</text>
</comment>
<evidence type="ECO:0000256" key="10">
    <source>
        <dbReference type="ARBA" id="ARBA00023004"/>
    </source>
</evidence>
<dbReference type="Pfam" id="PF00067">
    <property type="entry name" value="p450"/>
    <property type="match status" value="1"/>
</dbReference>
<proteinExistence type="inferred from homology"/>
<dbReference type="CDD" id="cd11069">
    <property type="entry name" value="CYP_FUM15-like"/>
    <property type="match status" value="1"/>
</dbReference>
<reference evidence="14 15" key="1">
    <citation type="journal article" date="2020" name="ISME J.">
        <title>Uncovering the hidden diversity of litter-decomposition mechanisms in mushroom-forming fungi.</title>
        <authorList>
            <person name="Floudas D."/>
            <person name="Bentzer J."/>
            <person name="Ahren D."/>
            <person name="Johansson T."/>
            <person name="Persson P."/>
            <person name="Tunlid A."/>
        </authorList>
    </citation>
    <scope>NUCLEOTIDE SEQUENCE [LARGE SCALE GENOMIC DNA]</scope>
    <source>
        <strain evidence="14 15">CBS 146.42</strain>
    </source>
</reference>
<evidence type="ECO:0000256" key="1">
    <source>
        <dbReference type="ARBA" id="ARBA00001971"/>
    </source>
</evidence>
<evidence type="ECO:0000256" key="7">
    <source>
        <dbReference type="ARBA" id="ARBA00022723"/>
    </source>
</evidence>
<dbReference type="EMBL" id="JAACJO010000016">
    <property type="protein sequence ID" value="KAF5349518.1"/>
    <property type="molecule type" value="Genomic_DNA"/>
</dbReference>
<evidence type="ECO:0000256" key="5">
    <source>
        <dbReference type="ARBA" id="ARBA00022617"/>
    </source>
</evidence>
<evidence type="ECO:0000256" key="11">
    <source>
        <dbReference type="ARBA" id="ARBA00023033"/>
    </source>
</evidence>
<evidence type="ECO:0008006" key="16">
    <source>
        <dbReference type="Google" id="ProtNLM"/>
    </source>
</evidence>
<evidence type="ECO:0000313" key="15">
    <source>
        <dbReference type="Proteomes" id="UP000559027"/>
    </source>
</evidence>
<accession>A0A8H5CXR0</accession>
<dbReference type="PANTHER" id="PTHR24305:SF166">
    <property type="entry name" value="CYTOCHROME P450 12A4, MITOCHONDRIAL-RELATED"/>
    <property type="match status" value="1"/>
</dbReference>
<keyword evidence="5 13" id="KW-0349">Heme</keyword>
<keyword evidence="12" id="KW-0472">Membrane</keyword>
<dbReference type="PRINTS" id="PR00385">
    <property type="entry name" value="P450"/>
</dbReference>
<dbReference type="Gene3D" id="1.10.630.10">
    <property type="entry name" value="Cytochrome P450"/>
    <property type="match status" value="1"/>
</dbReference>
<evidence type="ECO:0000256" key="13">
    <source>
        <dbReference type="PIRSR" id="PIRSR602403-1"/>
    </source>
</evidence>
<evidence type="ECO:0000256" key="2">
    <source>
        <dbReference type="ARBA" id="ARBA00004370"/>
    </source>
</evidence>
<evidence type="ECO:0000256" key="8">
    <source>
        <dbReference type="ARBA" id="ARBA00022989"/>
    </source>
</evidence>
<keyword evidence="7 13" id="KW-0479">Metal-binding</keyword>
<sequence length="560" mass="62544">MSLQVLTSTFVVVLGCYGLFYWINVAPKSPVEDLPGPPSPSLLFGNTLQILRSKNQVELHRQWIKEYGPTIKYKGILWPGNRIYTMDLKAINHILMNCYTYKKPEVITHNIRKVVGDGVLLVEDDVHKRQRRIMNPAFGPLQIRELTVTFLEKAIRLRDIWMARANANNGEARVDALSWLCKTALDVIGEAGFGYNLEALSEDPNHQNELSQAFAGIFKVGVRAKFSTFVAMLRPEFPLLRFLVGEPLYLISNLLISSIPLKPADRDTERMKARDIMFGIGRKLLQERKHEIMLSTSTKLGNEPVGNNLLSLLLHANTGTDIPDHQRLTDEEVVAQIPTFVLAGHETTGTATTWALYALAKGKEIQVKLREELSTVSTDSPTMDDLNALPYLDAVVRETLRLHCPVSANSRVATSDDVLPLEKPVIDRNGKAHYHLRIVKGQNIGIPIALINTSEEIWGEDALEFNPSRWISVPRAAGGIPGVWGNVLTFSKGPGACIGYRFSIVEIKALLFTLVRAFDIDLAVPHSDILQKPEIVTRPVLRTDPNNANQMPLIVRPLEP</sequence>
<dbReference type="SUPFAM" id="SSF48264">
    <property type="entry name" value="Cytochrome P450"/>
    <property type="match status" value="1"/>
</dbReference>
<keyword evidence="9" id="KW-0560">Oxidoreductase</keyword>
<dbReference type="Proteomes" id="UP000559027">
    <property type="component" value="Unassembled WGS sequence"/>
</dbReference>
<gene>
    <name evidence="14" type="ORF">D9756_008996</name>
</gene>
<keyword evidence="8" id="KW-1133">Transmembrane helix</keyword>
<comment type="cofactor">
    <cofactor evidence="1 13">
        <name>heme</name>
        <dbReference type="ChEBI" id="CHEBI:30413"/>
    </cofactor>
</comment>
<comment type="pathway">
    <text evidence="3">Secondary metabolite biosynthesis; terpenoid biosynthesis.</text>
</comment>